<dbReference type="AlphaFoldDB" id="A0A8G2FDQ6"/>
<feature type="region of interest" description="Disordered" evidence="1">
    <location>
        <begin position="103"/>
        <end position="188"/>
    </location>
</feature>
<sequence length="188" mass="20816">MEFIPDRGTRGSFPLPGTGPPDGLGLGNLFFNLPPPLEISQNSIHLFDFFRHIKYPTLRAHARVKCPPALHDETGPMSPKPLANHPLRIPKFAHSHGRLTSQAVPGLRQGQAKGGPVALEEPLRACGKDEPDMAVARRWERSRCNRPPPRHYPRRPDKKPKYNSADRCPPRPRSSCTNAAGTGHARTP</sequence>
<gene>
    <name evidence="2" type="ORF">SAMN05421830_103181</name>
</gene>
<evidence type="ECO:0000256" key="1">
    <source>
        <dbReference type="SAM" id="MobiDB-lite"/>
    </source>
</evidence>
<reference evidence="2 3" key="1">
    <citation type="submission" date="2016-10" db="EMBL/GenBank/DDBJ databases">
        <authorList>
            <person name="Varghese N."/>
            <person name="Submissions S."/>
        </authorList>
    </citation>
    <scope>NUCLEOTIDE SEQUENCE [LARGE SCALE GENOMIC DNA]</scope>
    <source>
        <strain evidence="2 3">DSM 1741</strain>
    </source>
</reference>
<accession>A0A8G2FDQ6</accession>
<comment type="caution">
    <text evidence="2">The sequence shown here is derived from an EMBL/GenBank/DDBJ whole genome shotgun (WGS) entry which is preliminary data.</text>
</comment>
<feature type="compositionally biased region" description="Basic and acidic residues" evidence="1">
    <location>
        <begin position="121"/>
        <end position="143"/>
    </location>
</feature>
<protein>
    <submittedName>
        <fullName evidence="2">Uncharacterized protein</fullName>
    </submittedName>
</protein>
<keyword evidence="3" id="KW-1185">Reference proteome</keyword>
<name>A0A8G2FDQ6_DESNO</name>
<proteinExistence type="predicted"/>
<dbReference type="Proteomes" id="UP000199581">
    <property type="component" value="Unassembled WGS sequence"/>
</dbReference>
<organism evidence="2 3">
    <name type="scientific">Desulfomicrobium norvegicum (strain DSM 1741 / NCIMB 8310)</name>
    <name type="common">Desulfovibrio baculatus (strain Norway 4)</name>
    <name type="synonym">Desulfovibrio desulfuricans (strain Norway 4)</name>
    <dbReference type="NCBI Taxonomy" id="52561"/>
    <lineage>
        <taxon>Bacteria</taxon>
        <taxon>Pseudomonadati</taxon>
        <taxon>Thermodesulfobacteriota</taxon>
        <taxon>Desulfovibrionia</taxon>
        <taxon>Desulfovibrionales</taxon>
        <taxon>Desulfomicrobiaceae</taxon>
        <taxon>Desulfomicrobium</taxon>
    </lineage>
</organism>
<feature type="compositionally biased region" description="Basic residues" evidence="1">
    <location>
        <begin position="148"/>
        <end position="158"/>
    </location>
</feature>
<dbReference type="EMBL" id="FOTO01000003">
    <property type="protein sequence ID" value="SFL53820.1"/>
    <property type="molecule type" value="Genomic_DNA"/>
</dbReference>
<evidence type="ECO:0000313" key="3">
    <source>
        <dbReference type="Proteomes" id="UP000199581"/>
    </source>
</evidence>
<evidence type="ECO:0000313" key="2">
    <source>
        <dbReference type="EMBL" id="SFL53820.1"/>
    </source>
</evidence>